<evidence type="ECO:0000256" key="2">
    <source>
        <dbReference type="ARBA" id="ARBA00009743"/>
    </source>
</evidence>
<dbReference type="InterPro" id="IPR017853">
    <property type="entry name" value="GH"/>
</dbReference>
<dbReference type="CDD" id="cd14792">
    <property type="entry name" value="GH27"/>
    <property type="match status" value="1"/>
</dbReference>
<evidence type="ECO:0000256" key="5">
    <source>
        <dbReference type="ARBA" id="ARBA00023295"/>
    </source>
</evidence>
<dbReference type="SUPFAM" id="SSF51445">
    <property type="entry name" value="(Trans)glycosidases"/>
    <property type="match status" value="1"/>
</dbReference>
<dbReference type="InterPro" id="IPR013785">
    <property type="entry name" value="Aldolase_TIM"/>
</dbReference>
<evidence type="ECO:0000256" key="1">
    <source>
        <dbReference type="ARBA" id="ARBA00001255"/>
    </source>
</evidence>
<dbReference type="Gene3D" id="2.60.40.1180">
    <property type="entry name" value="Golgi alpha-mannosidase II"/>
    <property type="match status" value="1"/>
</dbReference>
<dbReference type="PANTHER" id="PTHR11452">
    <property type="entry name" value="ALPHA-GALACTOSIDASE/ALPHA-N-ACETYLGALACTOSAMINIDASE"/>
    <property type="match status" value="1"/>
</dbReference>
<dbReference type="Proteomes" id="UP001498398">
    <property type="component" value="Unassembled WGS sequence"/>
</dbReference>
<keyword evidence="4 6" id="KW-0378">Hydrolase</keyword>
<keyword evidence="8" id="KW-1185">Reference proteome</keyword>
<gene>
    <name evidence="7" type="ORF">VKT23_009758</name>
</gene>
<comment type="caution">
    <text evidence="7">The sequence shown here is derived from an EMBL/GenBank/DDBJ whole genome shotgun (WGS) entry which is preliminary data.</text>
</comment>
<evidence type="ECO:0000256" key="4">
    <source>
        <dbReference type="ARBA" id="ARBA00022801"/>
    </source>
</evidence>
<keyword evidence="6" id="KW-1015">Disulfide bond</keyword>
<dbReference type="EC" id="3.2.1.22" evidence="3 6"/>
<evidence type="ECO:0000256" key="6">
    <source>
        <dbReference type="RuleBase" id="RU361168"/>
    </source>
</evidence>
<dbReference type="InterPro" id="IPR013780">
    <property type="entry name" value="Glyco_hydro_b"/>
</dbReference>
<sequence>MYIPRSTAASLLTALSQTPSHVSRQNSVTNPPLRSLSITTTPNGFTSPPRGWNSFGIQANPGTDSSFVFNQEDVLQQCDVMASNPGLKANGFEYCSLDSGWSVPDHGDDNGRLIPDPSLFPGIATGEMANHLHSEGLKLGVYVVPGGFLQDVNKTISNTNIQIKEVCSGDNGLDRCNWDYEADGVQQWHDSVVAQFASWGVDFIKLDFVTPGSPDNGVNLPANQSLAVVAYHNAISRSGRQMRLDISWKLGRDPADYGIWTSNADSFRTDQDINNSGSNSTMFTAWSTVQRAIDNYRQYITLHTAQDEVLSIYPDMDNMFVANEQSISGVTDEERRSILSHWMAAGSNLILGSDLSNIDDFGQSLLSNTFAFSTIADFAAKFPMRPRNPGTGAGDAKQLQAWIAGPSTTSGHTTAIVLLANYGPDLGQGGFGTSLADSQTISISLAELGIADSQRNDTWAAKDVWNNEDLGVLSKDAISANVQVNSSNVKVRIDRGDQLSADLAEGESVVVLLTKTD</sequence>
<evidence type="ECO:0000313" key="7">
    <source>
        <dbReference type="EMBL" id="KAK7458756.1"/>
    </source>
</evidence>
<protein>
    <recommendedName>
        <fullName evidence="3 6">Alpha-galactosidase</fullName>
        <ecNumber evidence="3 6">3.2.1.22</ecNumber>
    </recommendedName>
    <alternativeName>
        <fullName evidence="6">Melibiase</fullName>
    </alternativeName>
</protein>
<dbReference type="PRINTS" id="PR00740">
    <property type="entry name" value="GLHYDRLASE27"/>
</dbReference>
<dbReference type="Pfam" id="PF16499">
    <property type="entry name" value="Melibiase_2"/>
    <property type="match status" value="1"/>
</dbReference>
<comment type="similarity">
    <text evidence="2 6">Belongs to the glycosyl hydrolase 27 family.</text>
</comment>
<evidence type="ECO:0000313" key="8">
    <source>
        <dbReference type="Proteomes" id="UP001498398"/>
    </source>
</evidence>
<dbReference type="PANTHER" id="PTHR11452:SF33">
    <property type="entry name" value="ALPHA-GALACTOSIDASE 2"/>
    <property type="match status" value="1"/>
</dbReference>
<dbReference type="InterPro" id="IPR002241">
    <property type="entry name" value="Glyco_hydro_27"/>
</dbReference>
<proteinExistence type="inferred from homology"/>
<dbReference type="Gene3D" id="3.20.20.70">
    <property type="entry name" value="Aldolase class I"/>
    <property type="match status" value="1"/>
</dbReference>
<comment type="catalytic activity">
    <reaction evidence="1 6">
        <text>Hydrolysis of terminal, non-reducing alpha-D-galactose residues in alpha-D-galactosides, including galactose oligosaccharides, galactomannans and galactolipids.</text>
        <dbReference type="EC" id="3.2.1.22"/>
    </reaction>
</comment>
<accession>A0ABR1JE47</accession>
<evidence type="ECO:0000256" key="3">
    <source>
        <dbReference type="ARBA" id="ARBA00012755"/>
    </source>
</evidence>
<name>A0ABR1JE47_9AGAR</name>
<reference evidence="7 8" key="1">
    <citation type="submission" date="2024-01" db="EMBL/GenBank/DDBJ databases">
        <title>A draft genome for the cacao thread blight pathogen Marasmiellus scandens.</title>
        <authorList>
            <person name="Baruah I.K."/>
            <person name="Leung J."/>
            <person name="Bukari Y."/>
            <person name="Amoako-Attah I."/>
            <person name="Meinhardt L.W."/>
            <person name="Bailey B.A."/>
            <person name="Cohen S.P."/>
        </authorList>
    </citation>
    <scope>NUCLEOTIDE SEQUENCE [LARGE SCALE GENOMIC DNA]</scope>
    <source>
        <strain evidence="7 8">GH-19</strain>
    </source>
</reference>
<keyword evidence="5 6" id="KW-0326">Glycosidase</keyword>
<organism evidence="7 8">
    <name type="scientific">Marasmiellus scandens</name>
    <dbReference type="NCBI Taxonomy" id="2682957"/>
    <lineage>
        <taxon>Eukaryota</taxon>
        <taxon>Fungi</taxon>
        <taxon>Dikarya</taxon>
        <taxon>Basidiomycota</taxon>
        <taxon>Agaricomycotina</taxon>
        <taxon>Agaricomycetes</taxon>
        <taxon>Agaricomycetidae</taxon>
        <taxon>Agaricales</taxon>
        <taxon>Marasmiineae</taxon>
        <taxon>Omphalotaceae</taxon>
        <taxon>Marasmiellus</taxon>
    </lineage>
</organism>
<dbReference type="EMBL" id="JBANRG010000017">
    <property type="protein sequence ID" value="KAK7458756.1"/>
    <property type="molecule type" value="Genomic_DNA"/>
</dbReference>